<name>A0A183Q700_9TREM</name>
<keyword evidence="10" id="KW-1185">Reference proteome</keyword>
<dbReference type="SUPFAM" id="SSF57424">
    <property type="entry name" value="LDL receptor-like module"/>
    <property type="match status" value="2"/>
</dbReference>
<dbReference type="GO" id="GO:0012505">
    <property type="term" value="C:endomembrane system"/>
    <property type="evidence" value="ECO:0007669"/>
    <property type="project" value="UniProtKB-SubCell"/>
</dbReference>
<evidence type="ECO:0000256" key="5">
    <source>
        <dbReference type="ARBA" id="ARBA00022989"/>
    </source>
</evidence>
<dbReference type="SMART" id="SM00192">
    <property type="entry name" value="LDLa"/>
    <property type="match status" value="2"/>
</dbReference>
<evidence type="ECO:0000256" key="3">
    <source>
        <dbReference type="ARBA" id="ARBA00022692"/>
    </source>
</evidence>
<evidence type="ECO:0000256" key="1">
    <source>
        <dbReference type="ARBA" id="ARBA00004167"/>
    </source>
</evidence>
<keyword evidence="5" id="KW-1133">Transmembrane helix</keyword>
<dbReference type="Gene3D" id="4.10.400.10">
    <property type="entry name" value="Low-density Lipoprotein Receptor"/>
    <property type="match status" value="1"/>
</dbReference>
<reference evidence="9 10" key="1">
    <citation type="submission" date="2018-11" db="EMBL/GenBank/DDBJ databases">
        <authorList>
            <consortium name="Pathogen Informatics"/>
        </authorList>
    </citation>
    <scope>NUCLEOTIDE SEQUENCE [LARGE SCALE GENOMIC DNA]</scope>
    <source>
        <strain>Denwood</strain>
        <strain evidence="10">Zambia</strain>
    </source>
</reference>
<feature type="disulfide bond" evidence="8">
    <location>
        <begin position="178"/>
        <end position="190"/>
    </location>
</feature>
<organism evidence="9 10">
    <name type="scientific">Schistosoma mattheei</name>
    <dbReference type="NCBI Taxonomy" id="31246"/>
    <lineage>
        <taxon>Eukaryota</taxon>
        <taxon>Metazoa</taxon>
        <taxon>Spiralia</taxon>
        <taxon>Lophotrochozoa</taxon>
        <taxon>Platyhelminthes</taxon>
        <taxon>Trematoda</taxon>
        <taxon>Digenea</taxon>
        <taxon>Strigeidida</taxon>
        <taxon>Schistosomatoidea</taxon>
        <taxon>Schistosomatidae</taxon>
        <taxon>Schistosoma</taxon>
    </lineage>
</organism>
<gene>
    <name evidence="9" type="ORF">SMTD_LOCUS22386</name>
</gene>
<keyword evidence="4" id="KW-0677">Repeat</keyword>
<evidence type="ECO:0000313" key="10">
    <source>
        <dbReference type="Proteomes" id="UP000269396"/>
    </source>
</evidence>
<comment type="subcellular location">
    <subcellularLocation>
        <location evidence="2">Endomembrane system</location>
    </subcellularLocation>
    <subcellularLocation>
        <location evidence="1">Membrane</location>
        <topology evidence="1">Single-pass membrane protein</topology>
    </subcellularLocation>
</comment>
<proteinExistence type="predicted"/>
<dbReference type="PROSITE" id="PS50068">
    <property type="entry name" value="LDLRA_2"/>
    <property type="match status" value="2"/>
</dbReference>
<dbReference type="PANTHER" id="PTHR24270">
    <property type="entry name" value="LOW-DENSITY LIPOPROTEIN RECEPTOR-RELATED"/>
    <property type="match status" value="1"/>
</dbReference>
<dbReference type="Pfam" id="PF00057">
    <property type="entry name" value="Ldl_recept_a"/>
    <property type="match status" value="2"/>
</dbReference>
<feature type="disulfide bond" evidence="8">
    <location>
        <begin position="197"/>
        <end position="212"/>
    </location>
</feature>
<dbReference type="Proteomes" id="UP000269396">
    <property type="component" value="Unassembled WGS sequence"/>
</dbReference>
<keyword evidence="7 8" id="KW-1015">Disulfide bond</keyword>
<dbReference type="GO" id="GO:0005886">
    <property type="term" value="C:plasma membrane"/>
    <property type="evidence" value="ECO:0007669"/>
    <property type="project" value="TreeGrafter"/>
</dbReference>
<dbReference type="CDD" id="cd00112">
    <property type="entry name" value="LDLa"/>
    <property type="match status" value="2"/>
</dbReference>
<dbReference type="EMBL" id="UZAL01051156">
    <property type="protein sequence ID" value="VDP87175.1"/>
    <property type="molecule type" value="Genomic_DNA"/>
</dbReference>
<dbReference type="InterPro" id="IPR023415">
    <property type="entry name" value="LDLR_class-A_CS"/>
</dbReference>
<dbReference type="Gene3D" id="2.40.128.620">
    <property type="match status" value="1"/>
</dbReference>
<sequence length="213" mass="23722">MLPGLNYKEVTLYIMDICTASQSQCRTRQCIQTSSICDGKADCLDKSDEGSSFCNNDSLFKVYDYVISFKFHLAKISCFFVDAGLTVIPTRIVVKPSEPFSLKCQTILPGTRMPHARFVHSGQDVESDPRFIIERSPGILLIKAPYGLSVEANDTRIECYFPDESPRTAIINVVTDRCGLGYFMCYDGNCIQQSQRCDGQTQCPDGSDEINCG</sequence>
<dbReference type="InterPro" id="IPR036055">
    <property type="entry name" value="LDL_receptor-like_sf"/>
</dbReference>
<evidence type="ECO:0000313" key="9">
    <source>
        <dbReference type="EMBL" id="VDP87175.1"/>
    </source>
</evidence>
<dbReference type="GO" id="GO:0016192">
    <property type="term" value="P:vesicle-mediated transport"/>
    <property type="evidence" value="ECO:0007669"/>
    <property type="project" value="UniProtKB-ARBA"/>
</dbReference>
<evidence type="ECO:0000256" key="7">
    <source>
        <dbReference type="ARBA" id="ARBA00023157"/>
    </source>
</evidence>
<dbReference type="InterPro" id="IPR050685">
    <property type="entry name" value="LDLR"/>
</dbReference>
<protein>
    <submittedName>
        <fullName evidence="9">Uncharacterized protein</fullName>
    </submittedName>
</protein>
<feature type="disulfide bond" evidence="8">
    <location>
        <begin position="185"/>
        <end position="203"/>
    </location>
</feature>
<keyword evidence="6" id="KW-0472">Membrane</keyword>
<dbReference type="PRINTS" id="PR00261">
    <property type="entry name" value="LDLRECEPTOR"/>
</dbReference>
<feature type="disulfide bond" evidence="8">
    <location>
        <begin position="18"/>
        <end position="30"/>
    </location>
</feature>
<accession>A0A183Q700</accession>
<dbReference type="STRING" id="31246.A0A183Q700"/>
<keyword evidence="3" id="KW-0812">Transmembrane</keyword>
<evidence type="ECO:0000256" key="6">
    <source>
        <dbReference type="ARBA" id="ARBA00023136"/>
    </source>
</evidence>
<dbReference type="AlphaFoldDB" id="A0A183Q700"/>
<evidence type="ECO:0000256" key="2">
    <source>
        <dbReference type="ARBA" id="ARBA00004308"/>
    </source>
</evidence>
<evidence type="ECO:0000256" key="4">
    <source>
        <dbReference type="ARBA" id="ARBA00022737"/>
    </source>
</evidence>
<dbReference type="InterPro" id="IPR002172">
    <property type="entry name" value="LDrepeatLR_classA_rpt"/>
</dbReference>
<feature type="disulfide bond" evidence="8">
    <location>
        <begin position="25"/>
        <end position="43"/>
    </location>
</feature>
<dbReference type="PROSITE" id="PS01209">
    <property type="entry name" value="LDLRA_1"/>
    <property type="match status" value="2"/>
</dbReference>
<comment type="caution">
    <text evidence="8">Lacks conserved residue(s) required for the propagation of feature annotation.</text>
</comment>
<evidence type="ECO:0000256" key="8">
    <source>
        <dbReference type="PROSITE-ProRule" id="PRU00124"/>
    </source>
</evidence>